<dbReference type="EMBL" id="CP047897">
    <property type="protein sequence ID" value="QHL87037.1"/>
    <property type="molecule type" value="Genomic_DNA"/>
</dbReference>
<evidence type="ECO:0000313" key="1">
    <source>
        <dbReference type="EMBL" id="QHL87037.1"/>
    </source>
</evidence>
<organism evidence="1 2">
    <name type="scientific">Nibribacter ruber</name>
    <dbReference type="NCBI Taxonomy" id="2698458"/>
    <lineage>
        <taxon>Bacteria</taxon>
        <taxon>Pseudomonadati</taxon>
        <taxon>Bacteroidota</taxon>
        <taxon>Cytophagia</taxon>
        <taxon>Cytophagales</taxon>
        <taxon>Hymenobacteraceae</taxon>
        <taxon>Nibribacter</taxon>
    </lineage>
</organism>
<dbReference type="Proteomes" id="UP000464214">
    <property type="component" value="Chromosome"/>
</dbReference>
<sequence>MDENFHNPTTMQYSAPLPDQTALSLAKPKHPRTPALLIPMPRTGLPELEELRAQFDQRTSSTTVEATIQWIHGAT</sequence>
<protein>
    <submittedName>
        <fullName evidence="1">Uncharacterized protein</fullName>
    </submittedName>
</protein>
<dbReference type="RefSeq" id="WP_160690026.1">
    <property type="nucleotide sequence ID" value="NZ_CP047897.1"/>
</dbReference>
<reference evidence="1 2" key="1">
    <citation type="submission" date="2020-01" db="EMBL/GenBank/DDBJ databases">
        <authorList>
            <person name="Kim M."/>
        </authorList>
    </citation>
    <scope>NUCLEOTIDE SEQUENCE [LARGE SCALE GENOMIC DNA]</scope>
    <source>
        <strain evidence="1 2">BT10</strain>
    </source>
</reference>
<proteinExistence type="predicted"/>
<name>A0A6P1NTJ1_9BACT</name>
<accession>A0A6P1NTJ1</accession>
<gene>
    <name evidence="1" type="ORF">GU926_06140</name>
</gene>
<dbReference type="AlphaFoldDB" id="A0A6P1NTJ1"/>
<evidence type="ECO:0000313" key="2">
    <source>
        <dbReference type="Proteomes" id="UP000464214"/>
    </source>
</evidence>
<keyword evidence="2" id="KW-1185">Reference proteome</keyword>
<dbReference type="KEGG" id="nib:GU926_06140"/>